<organism evidence="2 3">
    <name type="scientific">Sphingobacterium suaedae</name>
    <dbReference type="NCBI Taxonomy" id="1686402"/>
    <lineage>
        <taxon>Bacteria</taxon>
        <taxon>Pseudomonadati</taxon>
        <taxon>Bacteroidota</taxon>
        <taxon>Sphingobacteriia</taxon>
        <taxon>Sphingobacteriales</taxon>
        <taxon>Sphingobacteriaceae</taxon>
        <taxon>Sphingobacterium</taxon>
    </lineage>
</organism>
<dbReference type="EMBL" id="JBHULR010000003">
    <property type="protein sequence ID" value="MFD2546705.1"/>
    <property type="molecule type" value="Genomic_DNA"/>
</dbReference>
<accession>A0ABW5KEK0</accession>
<comment type="caution">
    <text evidence="2">The sequence shown here is derived from an EMBL/GenBank/DDBJ whole genome shotgun (WGS) entry which is preliminary data.</text>
</comment>
<name>A0ABW5KEK0_9SPHI</name>
<evidence type="ECO:0000313" key="3">
    <source>
        <dbReference type="Proteomes" id="UP001597545"/>
    </source>
</evidence>
<gene>
    <name evidence="2" type="ORF">ACFSR5_03485</name>
</gene>
<dbReference type="RefSeq" id="WP_380900762.1">
    <property type="nucleotide sequence ID" value="NZ_JBHUEG010000007.1"/>
</dbReference>
<reference evidence="3" key="1">
    <citation type="journal article" date="2019" name="Int. J. Syst. Evol. Microbiol.">
        <title>The Global Catalogue of Microorganisms (GCM) 10K type strain sequencing project: providing services to taxonomists for standard genome sequencing and annotation.</title>
        <authorList>
            <consortium name="The Broad Institute Genomics Platform"/>
            <consortium name="The Broad Institute Genome Sequencing Center for Infectious Disease"/>
            <person name="Wu L."/>
            <person name="Ma J."/>
        </authorList>
    </citation>
    <scope>NUCLEOTIDE SEQUENCE [LARGE SCALE GENOMIC DNA]</scope>
    <source>
        <strain evidence="3">KCTC 42662</strain>
    </source>
</reference>
<keyword evidence="1" id="KW-0812">Transmembrane</keyword>
<feature type="transmembrane region" description="Helical" evidence="1">
    <location>
        <begin position="51"/>
        <end position="67"/>
    </location>
</feature>
<sequence length="86" mass="9535">MEKNKGLHQLSTEELLKSKKSISVLTSILLGMLTLLLGLTTYTWIINGSSPLLAVPLALSPIVLMNYKKIGAIKKELKSREQHFNS</sequence>
<keyword evidence="1" id="KW-1133">Transmembrane helix</keyword>
<keyword evidence="3" id="KW-1185">Reference proteome</keyword>
<proteinExistence type="predicted"/>
<protein>
    <submittedName>
        <fullName evidence="2">Redox-active disulfide protein 2</fullName>
    </submittedName>
</protein>
<feature type="transmembrane region" description="Helical" evidence="1">
    <location>
        <begin position="21"/>
        <end position="45"/>
    </location>
</feature>
<evidence type="ECO:0000256" key="1">
    <source>
        <dbReference type="SAM" id="Phobius"/>
    </source>
</evidence>
<keyword evidence="1" id="KW-0472">Membrane</keyword>
<dbReference type="Proteomes" id="UP001597545">
    <property type="component" value="Unassembled WGS sequence"/>
</dbReference>
<evidence type="ECO:0000313" key="2">
    <source>
        <dbReference type="EMBL" id="MFD2546705.1"/>
    </source>
</evidence>